<feature type="compositionally biased region" description="Pro residues" evidence="1">
    <location>
        <begin position="253"/>
        <end position="262"/>
    </location>
</feature>
<name>A0ABR1JSV6_9AGAR</name>
<accession>A0ABR1JSV6</accession>
<feature type="compositionally biased region" description="Basic and acidic residues" evidence="1">
    <location>
        <begin position="179"/>
        <end position="190"/>
    </location>
</feature>
<proteinExistence type="predicted"/>
<evidence type="ECO:0000313" key="2">
    <source>
        <dbReference type="EMBL" id="KAK7464505.1"/>
    </source>
</evidence>
<feature type="compositionally biased region" description="Basic residues" evidence="1">
    <location>
        <begin position="169"/>
        <end position="178"/>
    </location>
</feature>
<organism evidence="2 3">
    <name type="scientific">Marasmiellus scandens</name>
    <dbReference type="NCBI Taxonomy" id="2682957"/>
    <lineage>
        <taxon>Eukaryota</taxon>
        <taxon>Fungi</taxon>
        <taxon>Dikarya</taxon>
        <taxon>Basidiomycota</taxon>
        <taxon>Agaricomycotina</taxon>
        <taxon>Agaricomycetes</taxon>
        <taxon>Agaricomycetidae</taxon>
        <taxon>Agaricales</taxon>
        <taxon>Marasmiineae</taxon>
        <taxon>Omphalotaceae</taxon>
        <taxon>Marasmiellus</taxon>
    </lineage>
</organism>
<keyword evidence="3" id="KW-1185">Reference proteome</keyword>
<feature type="region of interest" description="Disordered" evidence="1">
    <location>
        <begin position="1"/>
        <end position="271"/>
    </location>
</feature>
<feature type="compositionally biased region" description="Basic and acidic residues" evidence="1">
    <location>
        <begin position="116"/>
        <end position="127"/>
    </location>
</feature>
<feature type="compositionally biased region" description="Polar residues" evidence="1">
    <location>
        <begin position="383"/>
        <end position="393"/>
    </location>
</feature>
<evidence type="ECO:0000313" key="3">
    <source>
        <dbReference type="Proteomes" id="UP001498398"/>
    </source>
</evidence>
<feature type="compositionally biased region" description="Basic and acidic residues" evidence="1">
    <location>
        <begin position="237"/>
        <end position="246"/>
    </location>
</feature>
<sequence length="445" mass="46966">MDGDVDMEAPQISTLRDEPSPPPQAKANPPSRLRVKLVVKDKSKSASTSAPSSSHQKNPDEEEGDEDDDDQEDQLIDDDEPPKAGSSSPKKKSTPSKGAATTTMNTKGKARKNAKRPPEEGRLREKVQQQPGAPNLSPTMLLFDAGALSQPGGDVNYQEEELPTYLKPPPKKKQKKAPAPKEKKEKEKATSKIKVKLIPPTMQTPLEPPLEREDVGALSEGVAGTVASSPAVNPVEEASHASHSPEPEQSFALPPPAIPPSQPEEINLDGVPVPVYPLPNKPFPVLPPPKVGSGFAPTIPLDRSGTKVRQWRVALREIRGIGGGRWFTRAWVGEKQSQFATEAKMNNEMRKALADSGVAIPKLPAMSISAPAGKGKGKAKAGTASSLSQSTAPSRAESIGPEGAPLAGMSASAVRAPSKMRISQVPPPPASEAGDSISEVGAPDV</sequence>
<dbReference type="EMBL" id="JBANRG010000008">
    <property type="protein sequence ID" value="KAK7464505.1"/>
    <property type="molecule type" value="Genomic_DNA"/>
</dbReference>
<feature type="compositionally biased region" description="Acidic residues" evidence="1">
    <location>
        <begin position="60"/>
        <end position="80"/>
    </location>
</feature>
<gene>
    <name evidence="2" type="ORF">VKT23_006674</name>
</gene>
<dbReference type="Proteomes" id="UP001498398">
    <property type="component" value="Unassembled WGS sequence"/>
</dbReference>
<feature type="compositionally biased region" description="Low complexity" evidence="1">
    <location>
        <begin position="45"/>
        <end position="54"/>
    </location>
</feature>
<protein>
    <submittedName>
        <fullName evidence="2">Uncharacterized protein</fullName>
    </submittedName>
</protein>
<feature type="compositionally biased region" description="Polar residues" evidence="1">
    <location>
        <begin position="128"/>
        <end position="138"/>
    </location>
</feature>
<feature type="region of interest" description="Disordered" evidence="1">
    <location>
        <begin position="367"/>
        <end position="445"/>
    </location>
</feature>
<comment type="caution">
    <text evidence="2">The sequence shown here is derived from an EMBL/GenBank/DDBJ whole genome shotgun (WGS) entry which is preliminary data.</text>
</comment>
<evidence type="ECO:0000256" key="1">
    <source>
        <dbReference type="SAM" id="MobiDB-lite"/>
    </source>
</evidence>
<reference evidence="2 3" key="1">
    <citation type="submission" date="2024-01" db="EMBL/GenBank/DDBJ databases">
        <title>A draft genome for the cacao thread blight pathogen Marasmiellus scandens.</title>
        <authorList>
            <person name="Baruah I.K."/>
            <person name="Leung J."/>
            <person name="Bukari Y."/>
            <person name="Amoako-Attah I."/>
            <person name="Meinhardt L.W."/>
            <person name="Bailey B.A."/>
            <person name="Cohen S.P."/>
        </authorList>
    </citation>
    <scope>NUCLEOTIDE SEQUENCE [LARGE SCALE GENOMIC DNA]</scope>
    <source>
        <strain evidence="2 3">GH-19</strain>
    </source>
</reference>